<dbReference type="Pfam" id="PF00701">
    <property type="entry name" value="DHDPS"/>
    <property type="match status" value="1"/>
</dbReference>
<name>A0A286UWT5_9AGAM</name>
<feature type="compositionally biased region" description="Polar residues" evidence="2">
    <location>
        <begin position="1"/>
        <end position="17"/>
    </location>
</feature>
<evidence type="ECO:0000313" key="4">
    <source>
        <dbReference type="Proteomes" id="UP000217199"/>
    </source>
</evidence>
<dbReference type="InterPro" id="IPR013785">
    <property type="entry name" value="Aldolase_TIM"/>
</dbReference>
<evidence type="ECO:0000256" key="2">
    <source>
        <dbReference type="SAM" id="MobiDB-lite"/>
    </source>
</evidence>
<dbReference type="SMART" id="SM01130">
    <property type="entry name" value="DHDPS"/>
    <property type="match status" value="1"/>
</dbReference>
<reference evidence="3 4" key="1">
    <citation type="journal article" date="2017" name="Mol. Ecol.">
        <title>Comparative and population genomic landscape of Phellinus noxius: A hypervariable fungus causing root rot in trees.</title>
        <authorList>
            <person name="Chung C.L."/>
            <person name="Lee T.J."/>
            <person name="Akiba M."/>
            <person name="Lee H.H."/>
            <person name="Kuo T.H."/>
            <person name="Liu D."/>
            <person name="Ke H.M."/>
            <person name="Yokoi T."/>
            <person name="Roa M.B."/>
            <person name="Lu M.J."/>
            <person name="Chang Y.Y."/>
            <person name="Ann P.J."/>
            <person name="Tsai J.N."/>
            <person name="Chen C.Y."/>
            <person name="Tzean S.S."/>
            <person name="Ota Y."/>
            <person name="Hattori T."/>
            <person name="Sahashi N."/>
            <person name="Liou R.F."/>
            <person name="Kikuchi T."/>
            <person name="Tsai I.J."/>
        </authorList>
    </citation>
    <scope>NUCLEOTIDE SEQUENCE [LARGE SCALE GENOMIC DNA]</scope>
    <source>
        <strain evidence="3 4">FFPRI411160</strain>
    </source>
</reference>
<keyword evidence="1" id="KW-0456">Lyase</keyword>
<proteinExistence type="predicted"/>
<dbReference type="InParanoid" id="A0A286UWT5"/>
<dbReference type="SUPFAM" id="SSF51569">
    <property type="entry name" value="Aldolase"/>
    <property type="match status" value="1"/>
</dbReference>
<dbReference type="PRINTS" id="PR00146">
    <property type="entry name" value="DHPICSNTHASE"/>
</dbReference>
<evidence type="ECO:0000313" key="3">
    <source>
        <dbReference type="EMBL" id="PAV24060.1"/>
    </source>
</evidence>
<keyword evidence="4" id="KW-1185">Reference proteome</keyword>
<dbReference type="PANTHER" id="PTHR12128:SF66">
    <property type="entry name" value="4-HYDROXY-2-OXOGLUTARATE ALDOLASE, MITOCHONDRIAL"/>
    <property type="match status" value="1"/>
</dbReference>
<dbReference type="Proteomes" id="UP000217199">
    <property type="component" value="Unassembled WGS sequence"/>
</dbReference>
<comment type="caution">
    <text evidence="3">The sequence shown here is derived from an EMBL/GenBank/DDBJ whole genome shotgun (WGS) entry which is preliminary data.</text>
</comment>
<dbReference type="Gene3D" id="3.20.20.70">
    <property type="entry name" value="Aldolase class I"/>
    <property type="match status" value="1"/>
</dbReference>
<gene>
    <name evidence="3" type="ORF">PNOK_0112800</name>
</gene>
<dbReference type="CDD" id="cd00408">
    <property type="entry name" value="DHDPS-like"/>
    <property type="match status" value="1"/>
</dbReference>
<dbReference type="PANTHER" id="PTHR12128">
    <property type="entry name" value="DIHYDRODIPICOLINATE SYNTHASE"/>
    <property type="match status" value="1"/>
</dbReference>
<protein>
    <submittedName>
        <fullName evidence="3">Dihydrodipicolinate synthetase</fullName>
    </submittedName>
</protein>
<dbReference type="InterPro" id="IPR002220">
    <property type="entry name" value="DapA-like"/>
</dbReference>
<accession>A0A286UWT5</accession>
<evidence type="ECO:0000256" key="1">
    <source>
        <dbReference type="ARBA" id="ARBA00023239"/>
    </source>
</evidence>
<dbReference type="GO" id="GO:0008840">
    <property type="term" value="F:4-hydroxy-tetrahydrodipicolinate synthase activity"/>
    <property type="evidence" value="ECO:0007669"/>
    <property type="project" value="TreeGrafter"/>
</dbReference>
<dbReference type="AlphaFoldDB" id="A0A286UWT5"/>
<dbReference type="STRING" id="2282107.A0A286UWT5"/>
<dbReference type="EMBL" id="NBII01000001">
    <property type="protein sequence ID" value="PAV24060.1"/>
    <property type="molecule type" value="Genomic_DNA"/>
</dbReference>
<sequence>MSSTNGVHVNGTTTSRPSVRDLKPGIYAPIPTFFLKDSEDLDLPTFKSHVIRVAKAGVGPLLSGSMGEAHHISHEERTSLIRAARSALDSVGLEHVPIVAGVGAGSTREVVQLGEEAAAAGADASIAIISGYYAGALASDRKALQAFWTEVSEKSPIPVIIYNYPGAAGGIDLDSELITTLARTCPNIAGVKLTCGNVGKLQRICAVVSHPPFTTNHPKSSKVAEGKEGSESTANYPFLVLGGFVDFLLTSAFAPAHGAITGLGNVAPYTLAKLFDLSSRAASTGSGAGELLLEAQRIQGIVARADATIAKTGIAGTKYILEKLYGYGGAPRRPLQPIEAEAGERLWAHEDTQELVKLERELSGKFSLD</sequence>
<dbReference type="OrthoDB" id="191315at2759"/>
<feature type="region of interest" description="Disordered" evidence="2">
    <location>
        <begin position="1"/>
        <end position="21"/>
    </location>
</feature>
<organism evidence="3 4">
    <name type="scientific">Pyrrhoderma noxium</name>
    <dbReference type="NCBI Taxonomy" id="2282107"/>
    <lineage>
        <taxon>Eukaryota</taxon>
        <taxon>Fungi</taxon>
        <taxon>Dikarya</taxon>
        <taxon>Basidiomycota</taxon>
        <taxon>Agaricomycotina</taxon>
        <taxon>Agaricomycetes</taxon>
        <taxon>Hymenochaetales</taxon>
        <taxon>Hymenochaetaceae</taxon>
        <taxon>Pyrrhoderma</taxon>
    </lineage>
</organism>